<evidence type="ECO:0000313" key="3">
    <source>
        <dbReference type="EMBL" id="MFC7142580.1"/>
    </source>
</evidence>
<dbReference type="Proteomes" id="UP001596432">
    <property type="component" value="Unassembled WGS sequence"/>
</dbReference>
<dbReference type="EC" id="3.1.2.-" evidence="3"/>
<dbReference type="GeneID" id="78822926"/>
<keyword evidence="4" id="KW-1185">Reference proteome</keyword>
<dbReference type="GO" id="GO:0016787">
    <property type="term" value="F:hydrolase activity"/>
    <property type="evidence" value="ECO:0007669"/>
    <property type="project" value="UniProtKB-KW"/>
</dbReference>
<dbReference type="SUPFAM" id="SSF54637">
    <property type="entry name" value="Thioesterase/thiol ester dehydrase-isomerase"/>
    <property type="match status" value="1"/>
</dbReference>
<comment type="similarity">
    <text evidence="1">Belongs to the 4-hydroxybenzoyl-CoA thioesterase family.</text>
</comment>
<evidence type="ECO:0000256" key="1">
    <source>
        <dbReference type="ARBA" id="ARBA00005953"/>
    </source>
</evidence>
<name>A0ABD5Y9L2_9EURY</name>
<dbReference type="RefSeq" id="WP_274323642.1">
    <property type="nucleotide sequence ID" value="NZ_CP118158.1"/>
</dbReference>
<organism evidence="3 4">
    <name type="scientific">Halosimplex aquaticum</name>
    <dbReference type="NCBI Taxonomy" id="3026162"/>
    <lineage>
        <taxon>Archaea</taxon>
        <taxon>Methanobacteriati</taxon>
        <taxon>Methanobacteriota</taxon>
        <taxon>Stenosarchaea group</taxon>
        <taxon>Halobacteria</taxon>
        <taxon>Halobacteriales</taxon>
        <taxon>Haloarculaceae</taxon>
        <taxon>Halosimplex</taxon>
    </lineage>
</organism>
<proteinExistence type="inferred from homology"/>
<dbReference type="CDD" id="cd00586">
    <property type="entry name" value="4HBT"/>
    <property type="match status" value="1"/>
</dbReference>
<dbReference type="Gene3D" id="3.10.129.10">
    <property type="entry name" value="Hotdog Thioesterase"/>
    <property type="match status" value="1"/>
</dbReference>
<dbReference type="EMBL" id="JBHTAS010000001">
    <property type="protein sequence ID" value="MFC7142580.1"/>
    <property type="molecule type" value="Genomic_DNA"/>
</dbReference>
<dbReference type="InterPro" id="IPR029069">
    <property type="entry name" value="HotDog_dom_sf"/>
</dbReference>
<gene>
    <name evidence="3" type="ORF">ACFQMA_22430</name>
</gene>
<dbReference type="AlphaFoldDB" id="A0ABD5Y9L2"/>
<dbReference type="PANTHER" id="PTHR31793">
    <property type="entry name" value="4-HYDROXYBENZOYL-COA THIOESTERASE FAMILY MEMBER"/>
    <property type="match status" value="1"/>
</dbReference>
<comment type="caution">
    <text evidence="3">The sequence shown here is derived from an EMBL/GenBank/DDBJ whole genome shotgun (WGS) entry which is preliminary data.</text>
</comment>
<protein>
    <submittedName>
        <fullName evidence="3">Acyl-CoA thioesterase</fullName>
        <ecNumber evidence="3">3.1.2.-</ecNumber>
    </submittedName>
</protein>
<dbReference type="Pfam" id="PF13279">
    <property type="entry name" value="4HBT_2"/>
    <property type="match status" value="1"/>
</dbReference>
<dbReference type="InterPro" id="IPR050563">
    <property type="entry name" value="4-hydroxybenzoyl-CoA_TE"/>
</dbReference>
<evidence type="ECO:0000256" key="2">
    <source>
        <dbReference type="ARBA" id="ARBA00022801"/>
    </source>
</evidence>
<dbReference type="PANTHER" id="PTHR31793:SF27">
    <property type="entry name" value="NOVEL THIOESTERASE SUPERFAMILY DOMAIN AND SAPOSIN A-TYPE DOMAIN CONTAINING PROTEIN (0610012H03RIK)"/>
    <property type="match status" value="1"/>
</dbReference>
<keyword evidence="2 3" id="KW-0378">Hydrolase</keyword>
<sequence>MDAAFEHEVDVRYRDLDTFGHVNNVVYGTYCEQARVAYIEEVLGLDDINEFSAVVVSLNIDFRSSVTELSTVDVGVAVTRLGESSFTTAYELRQDGELVAEAETTQVFVDPETRESRPIPPELRERIAEFEDLDD</sequence>
<evidence type="ECO:0000313" key="4">
    <source>
        <dbReference type="Proteomes" id="UP001596432"/>
    </source>
</evidence>
<accession>A0ABD5Y9L2</accession>
<reference evidence="3 4" key="1">
    <citation type="journal article" date="2019" name="Int. J. Syst. Evol. Microbiol.">
        <title>The Global Catalogue of Microorganisms (GCM) 10K type strain sequencing project: providing services to taxonomists for standard genome sequencing and annotation.</title>
        <authorList>
            <consortium name="The Broad Institute Genomics Platform"/>
            <consortium name="The Broad Institute Genome Sequencing Center for Infectious Disease"/>
            <person name="Wu L."/>
            <person name="Ma J."/>
        </authorList>
    </citation>
    <scope>NUCLEOTIDE SEQUENCE [LARGE SCALE GENOMIC DNA]</scope>
    <source>
        <strain evidence="3 4">XZYJT29</strain>
    </source>
</reference>